<dbReference type="HOGENOM" id="CLU_001305_0_3_1"/>
<proteinExistence type="predicted"/>
<protein>
    <recommendedName>
        <fullName evidence="2">CHAT domain-containing protein</fullName>
    </recommendedName>
</protein>
<dbReference type="SUPFAM" id="SSF48452">
    <property type="entry name" value="TPR-like"/>
    <property type="match status" value="1"/>
</dbReference>
<dbReference type="PANTHER" id="PTHR19959">
    <property type="entry name" value="KINESIN LIGHT CHAIN"/>
    <property type="match status" value="1"/>
</dbReference>
<evidence type="ECO:0000313" key="3">
    <source>
        <dbReference type="EMBL" id="KIM28584.1"/>
    </source>
</evidence>
<reference evidence="4" key="2">
    <citation type="submission" date="2015-01" db="EMBL/GenBank/DDBJ databases">
        <title>Evolutionary Origins and Diversification of the Mycorrhizal Mutualists.</title>
        <authorList>
            <consortium name="DOE Joint Genome Institute"/>
            <consortium name="Mycorrhizal Genomics Consortium"/>
            <person name="Kohler A."/>
            <person name="Kuo A."/>
            <person name="Nagy L.G."/>
            <person name="Floudas D."/>
            <person name="Copeland A."/>
            <person name="Barry K.W."/>
            <person name="Cichocki N."/>
            <person name="Veneault-Fourrey C."/>
            <person name="LaButti K."/>
            <person name="Lindquist E.A."/>
            <person name="Lipzen A."/>
            <person name="Lundell T."/>
            <person name="Morin E."/>
            <person name="Murat C."/>
            <person name="Riley R."/>
            <person name="Ohm R."/>
            <person name="Sun H."/>
            <person name="Tunlid A."/>
            <person name="Henrissat B."/>
            <person name="Grigoriev I.V."/>
            <person name="Hibbett D.S."/>
            <person name="Martin F."/>
        </authorList>
    </citation>
    <scope>NUCLEOTIDE SEQUENCE [LARGE SCALE GENOMIC DNA]</scope>
    <source>
        <strain evidence="4">MAFF 305830</strain>
    </source>
</reference>
<name>A0A0C3B900_SERVB</name>
<dbReference type="Gene3D" id="1.25.40.10">
    <property type="entry name" value="Tetratricopeptide repeat domain"/>
    <property type="match status" value="4"/>
</dbReference>
<keyword evidence="4" id="KW-1185">Reference proteome</keyword>
<dbReference type="InterPro" id="IPR024983">
    <property type="entry name" value="CHAT_dom"/>
</dbReference>
<dbReference type="SUPFAM" id="SSF81901">
    <property type="entry name" value="HCP-like"/>
    <property type="match status" value="2"/>
</dbReference>
<feature type="domain" description="CHAT" evidence="2">
    <location>
        <begin position="973"/>
        <end position="1248"/>
    </location>
</feature>
<evidence type="ECO:0000313" key="4">
    <source>
        <dbReference type="Proteomes" id="UP000054097"/>
    </source>
</evidence>
<dbReference type="STRING" id="933852.A0A0C3B900"/>
<organism evidence="3 4">
    <name type="scientific">Serendipita vermifera MAFF 305830</name>
    <dbReference type="NCBI Taxonomy" id="933852"/>
    <lineage>
        <taxon>Eukaryota</taxon>
        <taxon>Fungi</taxon>
        <taxon>Dikarya</taxon>
        <taxon>Basidiomycota</taxon>
        <taxon>Agaricomycotina</taxon>
        <taxon>Agaricomycetes</taxon>
        <taxon>Sebacinales</taxon>
        <taxon>Serendipitaceae</taxon>
        <taxon>Serendipita</taxon>
    </lineage>
</organism>
<gene>
    <name evidence="3" type="ORF">M408DRAFT_23633</name>
</gene>
<dbReference type="Proteomes" id="UP000054097">
    <property type="component" value="Unassembled WGS sequence"/>
</dbReference>
<dbReference type="Pfam" id="PF12770">
    <property type="entry name" value="CHAT"/>
    <property type="match status" value="1"/>
</dbReference>
<dbReference type="EMBL" id="KN824292">
    <property type="protein sequence ID" value="KIM28584.1"/>
    <property type="molecule type" value="Genomic_DNA"/>
</dbReference>
<reference evidence="3 4" key="1">
    <citation type="submission" date="2014-04" db="EMBL/GenBank/DDBJ databases">
        <authorList>
            <consortium name="DOE Joint Genome Institute"/>
            <person name="Kuo A."/>
            <person name="Zuccaro A."/>
            <person name="Kohler A."/>
            <person name="Nagy L.G."/>
            <person name="Floudas D."/>
            <person name="Copeland A."/>
            <person name="Barry K.W."/>
            <person name="Cichocki N."/>
            <person name="Veneault-Fourrey C."/>
            <person name="LaButti K."/>
            <person name="Lindquist E.A."/>
            <person name="Lipzen A."/>
            <person name="Lundell T."/>
            <person name="Morin E."/>
            <person name="Murat C."/>
            <person name="Sun H."/>
            <person name="Tunlid A."/>
            <person name="Henrissat B."/>
            <person name="Grigoriev I.V."/>
            <person name="Hibbett D.S."/>
            <person name="Martin F."/>
            <person name="Nordberg H.P."/>
            <person name="Cantor M.N."/>
            <person name="Hua S.X."/>
        </authorList>
    </citation>
    <scope>NUCLEOTIDE SEQUENCE [LARGE SCALE GENOMIC DNA]</scope>
    <source>
        <strain evidence="3 4">MAFF 305830</strain>
    </source>
</reference>
<feature type="region of interest" description="Disordered" evidence="1">
    <location>
        <begin position="1"/>
        <end position="20"/>
    </location>
</feature>
<dbReference type="AlphaFoldDB" id="A0A0C3B900"/>
<accession>A0A0C3B900</accession>
<evidence type="ECO:0000259" key="2">
    <source>
        <dbReference type="Pfam" id="PF12770"/>
    </source>
</evidence>
<dbReference type="OrthoDB" id="9991317at2759"/>
<dbReference type="InterPro" id="IPR011990">
    <property type="entry name" value="TPR-like_helical_dom_sf"/>
</dbReference>
<sequence>MDEHKADDSSKAEGEETRSREALENKYAMVQRLGDGNARAYGLNHIGCGFNNLYSDSHVFADLERAISILDEAMQYTSAFSSQFAKHSSDLGGALLQRFNRYSNTVDIDKAIALCQYAVKVTKDSDQDLAKRLNNLGNCYLDRFNQCGETEDIDKAVATGKRSVALMRDGDPNKLTALGNVGSSLRRRFERFGNLGDLTEAITLQQTAVNRMQDGHPDKPALLNNLGNTLESRFDRLGDIEDLEKAILFKQTAVNLMPDSHPNKPTLLNNLGSAVQTHFQRLGDVMDLEKAISFLQAAVDLTPDSHPDKPGRLNNLGNAVQTRFQRLGDVMDNGNAISFLQSAVNLTPDGHPDKPSRLNNLGGAVQTRFERLGDVMDLEKAISLSQAAVDLTPDGHPHKPNWLNTLGRAVQTRFERLGDVKDLEKAISLSQAAVDLTPDGHPHKPVWLNTLGAAVQRRSERLGDVMDLKKAISFLQTAVDLTPDGHPHKPRWLNTLGGAVQRRFERLGDAMDNGNAISLFQASVDLTPDGHPDQPSQLNNLGSAVQRRFERLGDVIDLEKATLLKQTAVDLTPDGHPDKPGRLTNLGVAVQTRFERLGDITDLEKAISFLQAAVDLMPDGPPDKPSWLNNLGAAVQTRFERQGDITDLEKAISLFQATVDLTPDGHPHKPGWLSNLGDAFVHGFRNGNLSTHLQSAILLFSTAANSLTGPSVIRFRAACKWGEFSHICGQSPIPAFERAINLLPQVAWLGTSLTIQHAQLTEAGDEVRYAVAVAIELGEYEIAVQWAEYGRSTVWQNLLSLRTPLDDLHKAHPELAMRLQTISQQLEGSLSNSHIPEDTEPGTSQDLANKATTLAAEREEVIEKVRKKPGFEYFLKAKPFDKLAPAAHEGPVVIINMHERRCDALVLIPHDLPQPTVSIVNIPLENFSYVMSTKLFKEFSRLLSLEGVRARGERQAGFRLPKGKKKISFESILADLWVHVVKPVLGGLAYRPGDHSRIWWCATGPLAFLPIHAAGNYASNVIGEKISDYVISSYTPTLTAILDQSQPKTTEDFQILTVAQPSTPGASPLPATEKEVQRVQEIASGIRVDSLIGDKATTARVLQAMKQSNWIHLAYHGLQHRFDSLKSGFLLHDETLELSELIKQPLPKADFAFLSACQTAMGDEKIAEESVHLAAGMLFSGCKGVIGTMWSIRDNDAPKVTKVVYERMLKDGKPNRKEAARALHEAVKELRESGADFLSWVPFIHMGR</sequence>
<dbReference type="PANTHER" id="PTHR19959:SF119">
    <property type="entry name" value="FUNGAL LIPASE-LIKE DOMAIN-CONTAINING PROTEIN"/>
    <property type="match status" value="1"/>
</dbReference>
<evidence type="ECO:0000256" key="1">
    <source>
        <dbReference type="SAM" id="MobiDB-lite"/>
    </source>
</evidence>